<proteinExistence type="predicted"/>
<reference evidence="1 2" key="1">
    <citation type="submission" date="2016-10" db="EMBL/GenBank/DDBJ databases">
        <authorList>
            <person name="de Groot N.N."/>
        </authorList>
    </citation>
    <scope>NUCLEOTIDE SEQUENCE [LARGE SCALE GENOMIC DNA]</scope>
    <source>
        <strain evidence="2">DSM 938 / 37b4</strain>
    </source>
</reference>
<dbReference type="EMBL" id="FNAY01000009">
    <property type="protein sequence ID" value="SDF33125.1"/>
    <property type="molecule type" value="Genomic_DNA"/>
</dbReference>
<name>A0A1G7K7H1_RHOCA</name>
<dbReference type="Proteomes" id="UP000183812">
    <property type="component" value="Unassembled WGS sequence"/>
</dbReference>
<accession>A0A1G7K7H1</accession>
<evidence type="ECO:0000313" key="1">
    <source>
        <dbReference type="EMBL" id="SDF33125.1"/>
    </source>
</evidence>
<dbReference type="RefSeq" id="WP_074554062.1">
    <property type="nucleotide sequence ID" value="NZ_CP119563.1"/>
</dbReference>
<dbReference type="OrthoDB" id="9954768at2"/>
<gene>
    <name evidence="1" type="ORF">SAMN04244550_02080</name>
</gene>
<evidence type="ECO:0000313" key="2">
    <source>
        <dbReference type="Proteomes" id="UP000183812"/>
    </source>
</evidence>
<dbReference type="AlphaFoldDB" id="A0A1G7K7H1"/>
<organism evidence="1 2">
    <name type="scientific">Rhodobacter capsulatus</name>
    <name type="common">Rhodopseudomonas capsulata</name>
    <dbReference type="NCBI Taxonomy" id="1061"/>
    <lineage>
        <taxon>Bacteria</taxon>
        <taxon>Pseudomonadati</taxon>
        <taxon>Pseudomonadota</taxon>
        <taxon>Alphaproteobacteria</taxon>
        <taxon>Rhodobacterales</taxon>
        <taxon>Rhodobacter group</taxon>
        <taxon>Rhodobacter</taxon>
    </lineage>
</organism>
<sequence>MTNQRTFLSANPMTFNELLDLFESFLASSYDIITTALDELHDDLGVPRTVTTGRIFGVACVGGDMLRRLHQIRAERNAGSDVTITLTKHEAWQLENALGEIDRMFSAAASVFEHLHDRAAADEENMDKAGRAVMALAQRALMDSDEKEGSQLRRFSNRLKTATCNQNTAQEKVA</sequence>
<protein>
    <submittedName>
        <fullName evidence="1">Uncharacterized protein</fullName>
    </submittedName>
</protein>